<accession>A0A1C3EF28</accession>
<dbReference type="PANTHER" id="PTHR37946">
    <property type="entry name" value="SLL1969 PROTEIN"/>
    <property type="match status" value="1"/>
</dbReference>
<dbReference type="RefSeq" id="WP_068903747.1">
    <property type="nucleotide sequence ID" value="NZ_JBHUIF010000004.1"/>
</dbReference>
<comment type="caution">
    <text evidence="2">The sequence shown here is derived from an EMBL/GenBank/DDBJ whole genome shotgun (WGS) entry which is preliminary data.</text>
</comment>
<dbReference type="InterPro" id="IPR029058">
    <property type="entry name" value="AB_hydrolase_fold"/>
</dbReference>
<dbReference type="EMBL" id="LYBM01000029">
    <property type="protein sequence ID" value="ODA31829.1"/>
    <property type="molecule type" value="Genomic_DNA"/>
</dbReference>
<organism evidence="2 3">
    <name type="scientific">Veronia pacifica</name>
    <dbReference type="NCBI Taxonomy" id="1080227"/>
    <lineage>
        <taxon>Bacteria</taxon>
        <taxon>Pseudomonadati</taxon>
        <taxon>Pseudomonadota</taxon>
        <taxon>Gammaproteobacteria</taxon>
        <taxon>Vibrionales</taxon>
        <taxon>Vibrionaceae</taxon>
        <taxon>Veronia</taxon>
    </lineage>
</organism>
<dbReference type="Proteomes" id="UP000094936">
    <property type="component" value="Unassembled WGS sequence"/>
</dbReference>
<dbReference type="SUPFAM" id="SSF53474">
    <property type="entry name" value="alpha/beta-Hydrolases"/>
    <property type="match status" value="1"/>
</dbReference>
<reference evidence="2 3" key="1">
    <citation type="submission" date="2016-05" db="EMBL/GenBank/DDBJ databases">
        <title>Genomic Taxonomy of the Vibrionaceae.</title>
        <authorList>
            <person name="Gomez-Gil B."/>
            <person name="Enciso-Ibarra J."/>
        </authorList>
    </citation>
    <scope>NUCLEOTIDE SEQUENCE [LARGE SCALE GENOMIC DNA]</scope>
    <source>
        <strain evidence="2 3">CAIM 1920</strain>
    </source>
</reference>
<dbReference type="GO" id="GO:0016740">
    <property type="term" value="F:transferase activity"/>
    <property type="evidence" value="ECO:0007669"/>
    <property type="project" value="UniProtKB-KW"/>
</dbReference>
<protein>
    <submittedName>
        <fullName evidence="2">Cob(I)alamin adenolsyltransferase</fullName>
    </submittedName>
</protein>
<dbReference type="InterPro" id="IPR012908">
    <property type="entry name" value="PGAP1-ab_dom-like"/>
</dbReference>
<proteinExistence type="predicted"/>
<sequence>MKVVLLHGLYMHGVTLIPLAKQLKAAGHETLTITYNTVKPDVDSIFAKIDYFIAGEPEAAIVAHSMGGIIARTYLEAGSENSQLISTVVTLGTPHKGSHVADFFTNIGFGWALYKSKKYLLPNHDASWTHKAKLYSLAGNAPVGISALFNKGESDGTVLVEETKVPGMTDFELFRLNHFTLLISKEVYRKVLDVLSTPPGKAA</sequence>
<evidence type="ECO:0000259" key="1">
    <source>
        <dbReference type="Pfam" id="PF07819"/>
    </source>
</evidence>
<evidence type="ECO:0000313" key="3">
    <source>
        <dbReference type="Proteomes" id="UP000094936"/>
    </source>
</evidence>
<name>A0A1C3EF28_9GAMM</name>
<dbReference type="PANTHER" id="PTHR37946:SF1">
    <property type="entry name" value="SLL1969 PROTEIN"/>
    <property type="match status" value="1"/>
</dbReference>
<dbReference type="Pfam" id="PF07819">
    <property type="entry name" value="PGAP1"/>
    <property type="match status" value="1"/>
</dbReference>
<keyword evidence="2" id="KW-0808">Transferase</keyword>
<dbReference type="OrthoDB" id="556502at2"/>
<dbReference type="STRING" id="1080227.A8L45_15160"/>
<feature type="domain" description="GPI inositol-deacylase PGAP1-like alpha/beta" evidence="1">
    <location>
        <begin position="57"/>
        <end position="100"/>
    </location>
</feature>
<dbReference type="AlphaFoldDB" id="A0A1C3EF28"/>
<dbReference type="Gene3D" id="3.40.50.1820">
    <property type="entry name" value="alpha/beta hydrolase"/>
    <property type="match status" value="1"/>
</dbReference>
<dbReference type="GO" id="GO:0016788">
    <property type="term" value="F:hydrolase activity, acting on ester bonds"/>
    <property type="evidence" value="ECO:0007669"/>
    <property type="project" value="InterPro"/>
</dbReference>
<evidence type="ECO:0000313" key="2">
    <source>
        <dbReference type="EMBL" id="ODA31829.1"/>
    </source>
</evidence>
<gene>
    <name evidence="2" type="ORF">A8L45_15160</name>
</gene>
<keyword evidence="3" id="KW-1185">Reference proteome</keyword>